<evidence type="ECO:0008006" key="5">
    <source>
        <dbReference type="Google" id="ProtNLM"/>
    </source>
</evidence>
<evidence type="ECO:0000313" key="4">
    <source>
        <dbReference type="Proteomes" id="UP000315471"/>
    </source>
</evidence>
<dbReference type="Proteomes" id="UP000315471">
    <property type="component" value="Unassembled WGS sequence"/>
</dbReference>
<gene>
    <name evidence="3" type="ORF">Q31b_11880</name>
</gene>
<keyword evidence="2" id="KW-0472">Membrane</keyword>
<evidence type="ECO:0000256" key="1">
    <source>
        <dbReference type="SAM" id="MobiDB-lite"/>
    </source>
</evidence>
<name>A0A5C6EBC6_9BACT</name>
<evidence type="ECO:0000313" key="3">
    <source>
        <dbReference type="EMBL" id="TWU46010.1"/>
    </source>
</evidence>
<dbReference type="SUPFAM" id="SSF54523">
    <property type="entry name" value="Pili subunits"/>
    <property type="match status" value="1"/>
</dbReference>
<reference evidence="3 4" key="1">
    <citation type="submission" date="2019-02" db="EMBL/GenBank/DDBJ databases">
        <title>Deep-cultivation of Planctomycetes and their phenomic and genomic characterization uncovers novel biology.</title>
        <authorList>
            <person name="Wiegand S."/>
            <person name="Jogler M."/>
            <person name="Boedeker C."/>
            <person name="Pinto D."/>
            <person name="Vollmers J."/>
            <person name="Rivas-Marin E."/>
            <person name="Kohn T."/>
            <person name="Peeters S.H."/>
            <person name="Heuer A."/>
            <person name="Rast P."/>
            <person name="Oberbeckmann S."/>
            <person name="Bunk B."/>
            <person name="Jeske O."/>
            <person name="Meyerdierks A."/>
            <person name="Storesund J.E."/>
            <person name="Kallscheuer N."/>
            <person name="Luecker S."/>
            <person name="Lage O.M."/>
            <person name="Pohl T."/>
            <person name="Merkel B.J."/>
            <person name="Hornburger P."/>
            <person name="Mueller R.-W."/>
            <person name="Bruemmer F."/>
            <person name="Labrenz M."/>
            <person name="Spormann A.M."/>
            <person name="Op Den Camp H."/>
            <person name="Overmann J."/>
            <person name="Amann R."/>
            <person name="Jetten M.S.M."/>
            <person name="Mascher T."/>
            <person name="Medema M.H."/>
            <person name="Devos D.P."/>
            <person name="Kaster A.-K."/>
            <person name="Ovreas L."/>
            <person name="Rohde M."/>
            <person name="Galperin M.Y."/>
            <person name="Jogler C."/>
        </authorList>
    </citation>
    <scope>NUCLEOTIDE SEQUENCE [LARGE SCALE GENOMIC DNA]</scope>
    <source>
        <strain evidence="3 4">Q31b</strain>
    </source>
</reference>
<feature type="transmembrane region" description="Helical" evidence="2">
    <location>
        <begin position="12"/>
        <end position="34"/>
    </location>
</feature>
<organism evidence="3 4">
    <name type="scientific">Novipirellula aureliae</name>
    <dbReference type="NCBI Taxonomy" id="2527966"/>
    <lineage>
        <taxon>Bacteria</taxon>
        <taxon>Pseudomonadati</taxon>
        <taxon>Planctomycetota</taxon>
        <taxon>Planctomycetia</taxon>
        <taxon>Pirellulales</taxon>
        <taxon>Pirellulaceae</taxon>
        <taxon>Novipirellula</taxon>
    </lineage>
</organism>
<proteinExistence type="predicted"/>
<sequence>MQPLKPTRTAFSLLELLVVLSIMVAVVAVAWPSLRRPIADSALQQAAGGLREQIAICRQSAAIEGQPLLMRFESGQTSVPWGAWNELIAEQLISSSSVEAVSDAGEIENTTLQSMTFPVDIVVDEVKLDSQIDAPQSDSNGPPIATSLDNETSFESGDSLGSMDFEPDSSTLADTESKRWYLPFLPNGQSRDAVIVLRDIATGSRIALQLDATTGMMRTSRLASVEPGSSTSRTEQASLDPPAEVDADSVEMAPSDEGFVP</sequence>
<dbReference type="InterPro" id="IPR045584">
    <property type="entry name" value="Pilin-like"/>
</dbReference>
<feature type="region of interest" description="Disordered" evidence="1">
    <location>
        <begin position="219"/>
        <end position="261"/>
    </location>
</feature>
<keyword evidence="2" id="KW-0812">Transmembrane</keyword>
<comment type="caution">
    <text evidence="3">The sequence shown here is derived from an EMBL/GenBank/DDBJ whole genome shotgun (WGS) entry which is preliminary data.</text>
</comment>
<dbReference type="EMBL" id="SJPY01000001">
    <property type="protein sequence ID" value="TWU46010.1"/>
    <property type="molecule type" value="Genomic_DNA"/>
</dbReference>
<dbReference type="AlphaFoldDB" id="A0A5C6EBC6"/>
<feature type="compositionally biased region" description="Polar residues" evidence="1">
    <location>
        <begin position="227"/>
        <end position="237"/>
    </location>
</feature>
<protein>
    <recommendedName>
        <fullName evidence="5">Type II secretion system protein H</fullName>
    </recommendedName>
</protein>
<evidence type="ECO:0000256" key="2">
    <source>
        <dbReference type="SAM" id="Phobius"/>
    </source>
</evidence>
<feature type="region of interest" description="Disordered" evidence="1">
    <location>
        <begin position="132"/>
        <end position="171"/>
    </location>
</feature>
<keyword evidence="4" id="KW-1185">Reference proteome</keyword>
<feature type="compositionally biased region" description="Polar residues" evidence="1">
    <location>
        <begin position="147"/>
        <end position="156"/>
    </location>
</feature>
<accession>A0A5C6EBC6</accession>
<keyword evidence="2" id="KW-1133">Transmembrane helix</keyword>